<protein>
    <recommendedName>
        <fullName evidence="4">HmuY protein</fullName>
    </recommendedName>
</protein>
<organism evidence="2 3">
    <name type="scientific">Flavobacterium agricola</name>
    <dbReference type="NCBI Taxonomy" id="2870839"/>
    <lineage>
        <taxon>Bacteria</taxon>
        <taxon>Pseudomonadati</taxon>
        <taxon>Bacteroidota</taxon>
        <taxon>Flavobacteriia</taxon>
        <taxon>Flavobacteriales</taxon>
        <taxon>Flavobacteriaceae</taxon>
        <taxon>Flavobacterium</taxon>
    </lineage>
</organism>
<reference evidence="2" key="1">
    <citation type="submission" date="2021-08" db="EMBL/GenBank/DDBJ databases">
        <title>Flavobacterium sp. strain CC-SYL302.</title>
        <authorList>
            <person name="Lin S.-Y."/>
            <person name="Lee T.-H."/>
            <person name="Young C.-C."/>
        </authorList>
    </citation>
    <scope>NUCLEOTIDE SEQUENCE</scope>
    <source>
        <strain evidence="2">CC-SYL302</strain>
    </source>
</reference>
<keyword evidence="3" id="KW-1185">Reference proteome</keyword>
<dbReference type="RefSeq" id="WP_264433389.1">
    <property type="nucleotide sequence ID" value="NZ_CP081495.1"/>
</dbReference>
<name>A0ABY6M1P2_9FLAO</name>
<accession>A0ABY6M1P2</accession>
<evidence type="ECO:0000313" key="3">
    <source>
        <dbReference type="Proteomes" id="UP001163328"/>
    </source>
</evidence>
<keyword evidence="1" id="KW-0732">Signal</keyword>
<evidence type="ECO:0008006" key="4">
    <source>
        <dbReference type="Google" id="ProtNLM"/>
    </source>
</evidence>
<dbReference type="PROSITE" id="PS51257">
    <property type="entry name" value="PROKAR_LIPOPROTEIN"/>
    <property type="match status" value="1"/>
</dbReference>
<dbReference type="CDD" id="cd12105">
    <property type="entry name" value="HmuY"/>
    <property type="match status" value="1"/>
</dbReference>
<gene>
    <name evidence="2" type="ORF">K5I29_11175</name>
</gene>
<dbReference type="EMBL" id="CP081495">
    <property type="protein sequence ID" value="UYW01041.1"/>
    <property type="molecule type" value="Genomic_DNA"/>
</dbReference>
<dbReference type="InterPro" id="IPR025921">
    <property type="entry name" value="HmuY"/>
</dbReference>
<feature type="signal peptide" evidence="1">
    <location>
        <begin position="1"/>
        <end position="20"/>
    </location>
</feature>
<sequence>MKKLGFLSFITALFVLVACSKDDSPSQTEPLVISFEKTAIDYSTIENEAPIGLVFSQRPTANGVLYIQVEATNATYDTDFNTLPTAALNEIVLPFTAGQETLSFTFKNLIFPFDRGDKKVNFTITKIEYPGETAIQGYTKLNVSFETFSRGFFAPNIGGPNEPNQVYIDLSKGKLTDVQRDSWDLGFYAGNEFKVMLNGSVAMAATALPQTNLADVTEESVAALKTQVATGTFNPTNTIYIDNPSGDLNGLVINNVSDNPANNPVYLINLGFSVGTAAPNVGSVAINGEHRGWKKIKINRDGSNYKIQYADIDGSNFKEQVITKVSAFNFTFYSLVTNQVKQVQPESKNWDIAFTVFTNIIPSAGSYVYSNYVINNVVGGAKAYKVSTDNFSYAAFTKANVDESLFTADQRSIGDSWRSVTPVAMNQTVFYVVKDPEGNYYKVKMLSVVSPEGVRGNATFEYEILP</sequence>
<feature type="chain" id="PRO_5045111169" description="HmuY protein" evidence="1">
    <location>
        <begin position="21"/>
        <end position="466"/>
    </location>
</feature>
<dbReference type="Pfam" id="PF14064">
    <property type="entry name" value="HmuY"/>
    <property type="match status" value="2"/>
</dbReference>
<proteinExistence type="predicted"/>
<dbReference type="Proteomes" id="UP001163328">
    <property type="component" value="Chromosome"/>
</dbReference>
<evidence type="ECO:0000313" key="2">
    <source>
        <dbReference type="EMBL" id="UYW01041.1"/>
    </source>
</evidence>
<evidence type="ECO:0000256" key="1">
    <source>
        <dbReference type="SAM" id="SignalP"/>
    </source>
</evidence>